<dbReference type="NCBIfam" id="TIGR00377">
    <property type="entry name" value="ant_ant_sig"/>
    <property type="match status" value="1"/>
</dbReference>
<accession>A0A3B0W2V1</accession>
<evidence type="ECO:0000256" key="1">
    <source>
        <dbReference type="ARBA" id="ARBA00009013"/>
    </source>
</evidence>
<sequence length="102" mass="11526">MGIKTIVDEEGVTISVIGSFDVSAYEEFKENCQKYLTDSNKFVIDLEKATYMDSSALGMLLLLREKTRGDKSRVRLINVGENVLNILEIAQFNQLFVIESKT</sequence>
<evidence type="ECO:0000259" key="2">
    <source>
        <dbReference type="PROSITE" id="PS50801"/>
    </source>
</evidence>
<dbReference type="SUPFAM" id="SSF52091">
    <property type="entry name" value="SpoIIaa-like"/>
    <property type="match status" value="1"/>
</dbReference>
<reference evidence="3" key="1">
    <citation type="submission" date="2018-06" db="EMBL/GenBank/DDBJ databases">
        <authorList>
            <person name="Zhirakovskaya E."/>
        </authorList>
    </citation>
    <scope>NUCLEOTIDE SEQUENCE</scope>
</reference>
<proteinExistence type="inferred from homology"/>
<gene>
    <name evidence="3" type="ORF">MNBD_GAMMA04-118</name>
</gene>
<dbReference type="InterPro" id="IPR003658">
    <property type="entry name" value="Anti-sigma_ant"/>
</dbReference>
<evidence type="ECO:0000313" key="3">
    <source>
        <dbReference type="EMBL" id="VAW49621.1"/>
    </source>
</evidence>
<name>A0A3B0W2V1_9ZZZZ</name>
<dbReference type="PANTHER" id="PTHR33495">
    <property type="entry name" value="ANTI-SIGMA FACTOR ANTAGONIST TM_1081-RELATED-RELATED"/>
    <property type="match status" value="1"/>
</dbReference>
<dbReference type="InterPro" id="IPR036513">
    <property type="entry name" value="STAS_dom_sf"/>
</dbReference>
<feature type="domain" description="STAS" evidence="2">
    <location>
        <begin position="12"/>
        <end position="102"/>
    </location>
</feature>
<dbReference type="CDD" id="cd07043">
    <property type="entry name" value="STAS_anti-anti-sigma_factors"/>
    <property type="match status" value="1"/>
</dbReference>
<dbReference type="GO" id="GO:0043856">
    <property type="term" value="F:anti-sigma factor antagonist activity"/>
    <property type="evidence" value="ECO:0007669"/>
    <property type="project" value="InterPro"/>
</dbReference>
<dbReference type="PANTHER" id="PTHR33495:SF15">
    <property type="entry name" value="STAS DOMAIN-CONTAINING PROTEIN"/>
    <property type="match status" value="1"/>
</dbReference>
<dbReference type="Gene3D" id="3.30.750.24">
    <property type="entry name" value="STAS domain"/>
    <property type="match status" value="1"/>
</dbReference>
<dbReference type="EMBL" id="UOFB01000365">
    <property type="protein sequence ID" value="VAW49621.1"/>
    <property type="molecule type" value="Genomic_DNA"/>
</dbReference>
<dbReference type="InterPro" id="IPR002645">
    <property type="entry name" value="STAS_dom"/>
</dbReference>
<dbReference type="PROSITE" id="PS50801">
    <property type="entry name" value="STAS"/>
    <property type="match status" value="1"/>
</dbReference>
<comment type="similarity">
    <text evidence="1">Belongs to the anti-sigma-factor antagonist family.</text>
</comment>
<dbReference type="AlphaFoldDB" id="A0A3B0W2V1"/>
<protein>
    <recommendedName>
        <fullName evidence="2">STAS domain-containing protein</fullName>
    </recommendedName>
</protein>
<organism evidence="3">
    <name type="scientific">hydrothermal vent metagenome</name>
    <dbReference type="NCBI Taxonomy" id="652676"/>
    <lineage>
        <taxon>unclassified sequences</taxon>
        <taxon>metagenomes</taxon>
        <taxon>ecological metagenomes</taxon>
    </lineage>
</organism>
<dbReference type="Pfam" id="PF01740">
    <property type="entry name" value="STAS"/>
    <property type="match status" value="1"/>
</dbReference>